<dbReference type="InterPro" id="IPR000683">
    <property type="entry name" value="Gfo/Idh/MocA-like_OxRdtase_N"/>
</dbReference>
<dbReference type="SUPFAM" id="SSF51735">
    <property type="entry name" value="NAD(P)-binding Rossmann-fold domains"/>
    <property type="match status" value="1"/>
</dbReference>
<name>A0AAV6JVM1_9ERIC</name>
<dbReference type="PANTHER" id="PTHR46368:SF4">
    <property type="entry name" value="OS10G0403700 PROTEIN"/>
    <property type="match status" value="1"/>
</dbReference>
<evidence type="ECO:0000313" key="3">
    <source>
        <dbReference type="Proteomes" id="UP000823749"/>
    </source>
</evidence>
<dbReference type="EMBL" id="JACTNZ010000006">
    <property type="protein sequence ID" value="KAG5544227.1"/>
    <property type="molecule type" value="Genomic_DNA"/>
</dbReference>
<evidence type="ECO:0000313" key="2">
    <source>
        <dbReference type="EMBL" id="KAG5544227.1"/>
    </source>
</evidence>
<dbReference type="Pfam" id="PF01408">
    <property type="entry name" value="GFO_IDH_MocA"/>
    <property type="match status" value="1"/>
</dbReference>
<sequence length="188" mass="21127">MKLRVPDLLILLKGVNQIPMPSEQKVTTDLQQEDLMVRQFARLVASIEGNGLEPEKKWAITSRKTRAIGCGCGEVENGFSGKIYGTYEALLDDPDVDVVYMPLPTTLHVQWAVLAAKKRKHVLLEKPSTLNLLAPDEILDVYESNGVQFMDATMWMHHHRTDEMRALLLSDVQRFGQLKKVGTLGLNS</sequence>
<dbReference type="GO" id="GO:0000166">
    <property type="term" value="F:nucleotide binding"/>
    <property type="evidence" value="ECO:0007669"/>
    <property type="project" value="InterPro"/>
</dbReference>
<protein>
    <recommendedName>
        <fullName evidence="1">Gfo/Idh/MocA-like oxidoreductase N-terminal domain-containing protein</fullName>
    </recommendedName>
</protein>
<dbReference type="Proteomes" id="UP000823749">
    <property type="component" value="Chromosome 6"/>
</dbReference>
<dbReference type="InterPro" id="IPR036291">
    <property type="entry name" value="NAD(P)-bd_dom_sf"/>
</dbReference>
<gene>
    <name evidence="2" type="ORF">RHGRI_016846</name>
</gene>
<organism evidence="2 3">
    <name type="scientific">Rhododendron griersonianum</name>
    <dbReference type="NCBI Taxonomy" id="479676"/>
    <lineage>
        <taxon>Eukaryota</taxon>
        <taxon>Viridiplantae</taxon>
        <taxon>Streptophyta</taxon>
        <taxon>Embryophyta</taxon>
        <taxon>Tracheophyta</taxon>
        <taxon>Spermatophyta</taxon>
        <taxon>Magnoliopsida</taxon>
        <taxon>eudicotyledons</taxon>
        <taxon>Gunneridae</taxon>
        <taxon>Pentapetalae</taxon>
        <taxon>asterids</taxon>
        <taxon>Ericales</taxon>
        <taxon>Ericaceae</taxon>
        <taxon>Ericoideae</taxon>
        <taxon>Rhodoreae</taxon>
        <taxon>Rhododendron</taxon>
    </lineage>
</organism>
<dbReference type="Gene3D" id="3.40.50.720">
    <property type="entry name" value="NAD(P)-binding Rossmann-like Domain"/>
    <property type="match status" value="1"/>
</dbReference>
<keyword evidence="3" id="KW-1185">Reference proteome</keyword>
<dbReference type="Gene3D" id="3.30.360.10">
    <property type="entry name" value="Dihydrodipicolinate Reductase, domain 2"/>
    <property type="match status" value="2"/>
</dbReference>
<feature type="domain" description="Gfo/Idh/MocA-like oxidoreductase N-terminal" evidence="1">
    <location>
        <begin position="76"/>
        <end position="150"/>
    </location>
</feature>
<reference evidence="2 3" key="1">
    <citation type="submission" date="2020-08" db="EMBL/GenBank/DDBJ databases">
        <title>Plant Genome Project.</title>
        <authorList>
            <person name="Zhang R.-G."/>
        </authorList>
    </citation>
    <scope>NUCLEOTIDE SEQUENCE [LARGE SCALE GENOMIC DNA]</scope>
    <source>
        <strain evidence="2">WSP0</strain>
        <tissue evidence="2">Leaf</tissue>
    </source>
</reference>
<dbReference type="AlphaFoldDB" id="A0AAV6JVM1"/>
<accession>A0AAV6JVM1</accession>
<evidence type="ECO:0000259" key="1">
    <source>
        <dbReference type="Pfam" id="PF01408"/>
    </source>
</evidence>
<proteinExistence type="predicted"/>
<dbReference type="PANTHER" id="PTHR46368">
    <property type="match status" value="1"/>
</dbReference>
<comment type="caution">
    <text evidence="2">The sequence shown here is derived from an EMBL/GenBank/DDBJ whole genome shotgun (WGS) entry which is preliminary data.</text>
</comment>